<accession>A0A937I3T4</accession>
<dbReference type="Proteomes" id="UP000744438">
    <property type="component" value="Unassembled WGS sequence"/>
</dbReference>
<feature type="domain" description="Nucleotidyl transferase" evidence="1">
    <location>
        <begin position="3"/>
        <end position="140"/>
    </location>
</feature>
<dbReference type="PANTHER" id="PTHR22572">
    <property type="entry name" value="SUGAR-1-PHOSPHATE GUANYL TRANSFERASE"/>
    <property type="match status" value="1"/>
</dbReference>
<dbReference type="AlphaFoldDB" id="A0A937I3T4"/>
<dbReference type="EMBL" id="JADHQC010000004">
    <property type="protein sequence ID" value="MBL6811523.1"/>
    <property type="molecule type" value="Genomic_DNA"/>
</dbReference>
<comment type="caution">
    <text evidence="2">The sequence shown here is derived from an EMBL/GenBank/DDBJ whole genome shotgun (WGS) entry which is preliminary data.</text>
</comment>
<gene>
    <name evidence="2" type="ORF">ISQ63_01410</name>
</gene>
<dbReference type="SUPFAM" id="SSF53448">
    <property type="entry name" value="Nucleotide-diphospho-sugar transferases"/>
    <property type="match status" value="1"/>
</dbReference>
<keyword evidence="2" id="KW-0808">Transferase</keyword>
<dbReference type="InterPro" id="IPR029044">
    <property type="entry name" value="Nucleotide-diphossugar_trans"/>
</dbReference>
<name>A0A937I3T4_9GAMM</name>
<sequence length="219" mass="24918">MKVFILAAGFGKRLRPFTEKLPKALIKIKRKPLIYWNLKKIKKAGFKNIVINTHYLSNKIISSVGTGEKYGLKIKYSHEEEIKGTGGALVTARRHIQKKPFLLMSGDLWSDYPFEKLLDFKLKNAAHLIFVKEKNSKDAYLEAGIVKNSKGKNNLTYAGISVINPKILNGLKEDYYDLWTDLLQKYVKQNEVTGEIYSGDLVNLNSKKELNLLDGLVVE</sequence>
<protein>
    <submittedName>
        <fullName evidence="2">NTP transferase domain-containing protein</fullName>
    </submittedName>
</protein>
<dbReference type="GO" id="GO:0016740">
    <property type="term" value="F:transferase activity"/>
    <property type="evidence" value="ECO:0007669"/>
    <property type="project" value="UniProtKB-KW"/>
</dbReference>
<proteinExistence type="predicted"/>
<dbReference type="InterPro" id="IPR005835">
    <property type="entry name" value="NTP_transferase_dom"/>
</dbReference>
<organism evidence="2 3">
    <name type="scientific">SAR86 cluster bacterium</name>
    <dbReference type="NCBI Taxonomy" id="2030880"/>
    <lineage>
        <taxon>Bacteria</taxon>
        <taxon>Pseudomonadati</taxon>
        <taxon>Pseudomonadota</taxon>
        <taxon>Gammaproteobacteria</taxon>
        <taxon>SAR86 cluster</taxon>
    </lineage>
</organism>
<evidence type="ECO:0000259" key="1">
    <source>
        <dbReference type="Pfam" id="PF00483"/>
    </source>
</evidence>
<reference evidence="2" key="1">
    <citation type="submission" date="2020-10" db="EMBL/GenBank/DDBJ databases">
        <title>Microbiome of the Black Sea water column analyzed by genome centric metagenomics.</title>
        <authorList>
            <person name="Cabello-Yeves P.J."/>
            <person name="Callieri C."/>
            <person name="Picazo A."/>
            <person name="Mehrshad M."/>
            <person name="Haro-Moreno J.M."/>
            <person name="Roda-Garcia J."/>
            <person name="Dzembekova N."/>
            <person name="Slabakova V."/>
            <person name="Slabakova N."/>
            <person name="Moncheva S."/>
            <person name="Rodriguez-Valera F."/>
        </authorList>
    </citation>
    <scope>NUCLEOTIDE SEQUENCE</scope>
    <source>
        <strain evidence="2">BS307-5m-G49</strain>
    </source>
</reference>
<dbReference type="Gene3D" id="3.90.550.10">
    <property type="entry name" value="Spore Coat Polysaccharide Biosynthesis Protein SpsA, Chain A"/>
    <property type="match status" value="1"/>
</dbReference>
<dbReference type="Pfam" id="PF00483">
    <property type="entry name" value="NTP_transferase"/>
    <property type="match status" value="1"/>
</dbReference>
<evidence type="ECO:0000313" key="2">
    <source>
        <dbReference type="EMBL" id="MBL6811523.1"/>
    </source>
</evidence>
<evidence type="ECO:0000313" key="3">
    <source>
        <dbReference type="Proteomes" id="UP000744438"/>
    </source>
</evidence>
<dbReference type="InterPro" id="IPR050486">
    <property type="entry name" value="Mannose-1P_guanyltransferase"/>
</dbReference>